<evidence type="ECO:0000256" key="4">
    <source>
        <dbReference type="SAM" id="MobiDB-lite"/>
    </source>
</evidence>
<dbReference type="RefSeq" id="WP_154429388.1">
    <property type="nucleotide sequence ID" value="NZ_VUNI01000006.1"/>
</dbReference>
<feature type="region of interest" description="Disordered" evidence="4">
    <location>
        <begin position="273"/>
        <end position="292"/>
    </location>
</feature>
<dbReference type="Pfam" id="PF25984">
    <property type="entry name" value="BSH_YknX"/>
    <property type="match status" value="1"/>
</dbReference>
<comment type="subcellular location">
    <subcellularLocation>
        <location evidence="1">Cell envelope</location>
    </subcellularLocation>
</comment>
<dbReference type="PANTHER" id="PTHR32347:SF14">
    <property type="entry name" value="EFFLUX SYSTEM COMPONENT YKNX-RELATED"/>
    <property type="match status" value="1"/>
</dbReference>
<feature type="coiled-coil region" evidence="3">
    <location>
        <begin position="294"/>
        <end position="328"/>
    </location>
</feature>
<dbReference type="PANTHER" id="PTHR32347">
    <property type="entry name" value="EFFLUX SYSTEM COMPONENT YKNX-RELATED"/>
    <property type="match status" value="1"/>
</dbReference>
<reference evidence="7 8" key="1">
    <citation type="submission" date="2019-08" db="EMBL/GenBank/DDBJ databases">
        <title>In-depth cultivation of the pig gut microbiome towards novel bacterial diversity and tailored functional studies.</title>
        <authorList>
            <person name="Wylensek D."/>
            <person name="Hitch T.C.A."/>
            <person name="Clavel T."/>
        </authorList>
    </citation>
    <scope>NUCLEOTIDE SEQUENCE [LARGE SCALE GENOMIC DNA]</scope>
    <source>
        <strain evidence="7 8">MUC/MUC-530-WT-4D</strain>
    </source>
</reference>
<protein>
    <submittedName>
        <fullName evidence="7">HlyD family efflux transporter periplasmic adaptor subunit</fullName>
    </submittedName>
</protein>
<keyword evidence="2 3" id="KW-0175">Coiled coil</keyword>
<dbReference type="Gene3D" id="2.40.50.100">
    <property type="match status" value="1"/>
</dbReference>
<dbReference type="Proteomes" id="UP000474024">
    <property type="component" value="Unassembled WGS sequence"/>
</dbReference>
<feature type="domain" description="YknX-like barrel-sandwich hybrid" evidence="5">
    <location>
        <begin position="65"/>
        <end position="349"/>
    </location>
</feature>
<dbReference type="SUPFAM" id="SSF111369">
    <property type="entry name" value="HlyD-like secretion proteins"/>
    <property type="match status" value="1"/>
</dbReference>
<dbReference type="GO" id="GO:0030313">
    <property type="term" value="C:cell envelope"/>
    <property type="evidence" value="ECO:0007669"/>
    <property type="project" value="UniProtKB-SubCell"/>
</dbReference>
<dbReference type="InterPro" id="IPR050465">
    <property type="entry name" value="UPF0194_transport"/>
</dbReference>
<dbReference type="InterPro" id="IPR058636">
    <property type="entry name" value="Beta-barrel_YknX"/>
</dbReference>
<dbReference type="Gene3D" id="2.40.30.170">
    <property type="match status" value="1"/>
</dbReference>
<dbReference type="Gene3D" id="1.10.287.470">
    <property type="entry name" value="Helix hairpin bin"/>
    <property type="match status" value="1"/>
</dbReference>
<evidence type="ECO:0000313" key="8">
    <source>
        <dbReference type="Proteomes" id="UP000474024"/>
    </source>
</evidence>
<evidence type="ECO:0000313" key="7">
    <source>
        <dbReference type="EMBL" id="MST74418.1"/>
    </source>
</evidence>
<feature type="compositionally biased region" description="Polar residues" evidence="4">
    <location>
        <begin position="273"/>
        <end position="291"/>
    </location>
</feature>
<dbReference type="InterPro" id="IPR058639">
    <property type="entry name" value="BSH_YknX-like"/>
</dbReference>
<proteinExistence type="predicted"/>
<feature type="domain" description="YknX-like beta-barrel" evidence="6">
    <location>
        <begin position="368"/>
        <end position="448"/>
    </location>
</feature>
<gene>
    <name evidence="7" type="ORF">FYJ75_05120</name>
</gene>
<dbReference type="Gene3D" id="2.40.420.20">
    <property type="match status" value="1"/>
</dbReference>
<dbReference type="EMBL" id="VUNI01000006">
    <property type="protein sequence ID" value="MST74418.1"/>
    <property type="molecule type" value="Genomic_DNA"/>
</dbReference>
<evidence type="ECO:0000256" key="1">
    <source>
        <dbReference type="ARBA" id="ARBA00004196"/>
    </source>
</evidence>
<evidence type="ECO:0000256" key="2">
    <source>
        <dbReference type="ARBA" id="ARBA00023054"/>
    </source>
</evidence>
<organism evidence="7 8">
    <name type="scientific">Roseburia porci</name>
    <dbReference type="NCBI Taxonomy" id="2605790"/>
    <lineage>
        <taxon>Bacteria</taxon>
        <taxon>Bacillati</taxon>
        <taxon>Bacillota</taxon>
        <taxon>Clostridia</taxon>
        <taxon>Lachnospirales</taxon>
        <taxon>Lachnospiraceae</taxon>
        <taxon>Roseburia</taxon>
    </lineage>
</organism>
<accession>A0A6L5YQ52</accession>
<name>A0A6L5YQ52_9FIRM</name>
<evidence type="ECO:0000259" key="6">
    <source>
        <dbReference type="Pfam" id="PF25990"/>
    </source>
</evidence>
<keyword evidence="8" id="KW-1185">Reference proteome</keyword>
<dbReference type="Pfam" id="PF25990">
    <property type="entry name" value="Beta-barrel_YknX"/>
    <property type="match status" value="1"/>
</dbReference>
<dbReference type="AlphaFoldDB" id="A0A6L5YQ52"/>
<sequence length="535" mass="58741">MKKRIITIVLVCILAGGAVTGAVFGIKHYQKNKLVADVMSVSSLNWGYWGDSMESEGMVTNDASQNVYPESNQIIKEVYVEEGQEVKEGDPLMAYDVTSLQLSLEVKKLAVQSANDKLAVTNKELERLKKTTPVSENTQNQVTQPEEPAFTLPQLTQNNDAYNYISPEALPYNASDAAQNGAALGSAANPYRYLCEENGYVTGSFINALVNGELPLDSADGDIWVVLEIREGNSKDGELMSSWTMSPSTLAGCEENTRWDIMTKQQIQNEETQIQPDVQPEQTQNNASETVYTKEELDKAIQDKERELKKLDLDKRKAELELKDLEESATDGVVHAKINGVVKKVGDPKNLPNDGSAFLTVSGSEGLYVKGDISELMLDKVKVGQTVTATSWQSGMTFTAQITEIDTYPDDSNSYYGDGNPNASYYAYMAYIDDPTGLTNGEYLSLTIDTSDEEMASSGIYLETAYVRQEDGRYYVMKDEDGVLKKQYVTTGKIISGGSGIEITSGLSEDDSIAFPYGKTAQEGVKTQPSDGMMY</sequence>
<comment type="caution">
    <text evidence="7">The sequence shown here is derived from an EMBL/GenBank/DDBJ whole genome shotgun (WGS) entry which is preliminary data.</text>
</comment>
<evidence type="ECO:0000259" key="5">
    <source>
        <dbReference type="Pfam" id="PF25984"/>
    </source>
</evidence>
<evidence type="ECO:0000256" key="3">
    <source>
        <dbReference type="SAM" id="Coils"/>
    </source>
</evidence>